<dbReference type="InterPro" id="IPR024775">
    <property type="entry name" value="DinB-like"/>
</dbReference>
<accession>A0ABP3G8Q5</accession>
<protein>
    <recommendedName>
        <fullName evidence="1">DinB-like domain-containing protein</fullName>
    </recommendedName>
</protein>
<comment type="caution">
    <text evidence="2">The sequence shown here is derived from an EMBL/GenBank/DDBJ whole genome shotgun (WGS) entry which is preliminary data.</text>
</comment>
<dbReference type="Pfam" id="PF12867">
    <property type="entry name" value="DinB_2"/>
    <property type="match status" value="1"/>
</dbReference>
<name>A0ABP3G8Q5_9BACI</name>
<keyword evidence="3" id="KW-1185">Reference proteome</keyword>
<organism evidence="2 3">
    <name type="scientific">Bacillus carboniphilus</name>
    <dbReference type="NCBI Taxonomy" id="86663"/>
    <lineage>
        <taxon>Bacteria</taxon>
        <taxon>Bacillati</taxon>
        <taxon>Bacillota</taxon>
        <taxon>Bacilli</taxon>
        <taxon>Bacillales</taxon>
        <taxon>Bacillaceae</taxon>
        <taxon>Bacillus</taxon>
    </lineage>
</organism>
<feature type="domain" description="DinB-like" evidence="1">
    <location>
        <begin position="18"/>
        <end position="138"/>
    </location>
</feature>
<evidence type="ECO:0000259" key="1">
    <source>
        <dbReference type="Pfam" id="PF12867"/>
    </source>
</evidence>
<dbReference type="EMBL" id="BAAADJ010000053">
    <property type="protein sequence ID" value="GAA0338071.1"/>
    <property type="molecule type" value="Genomic_DNA"/>
</dbReference>
<evidence type="ECO:0000313" key="2">
    <source>
        <dbReference type="EMBL" id="GAA0338071.1"/>
    </source>
</evidence>
<evidence type="ECO:0000313" key="3">
    <source>
        <dbReference type="Proteomes" id="UP001500782"/>
    </source>
</evidence>
<dbReference type="RefSeq" id="WP_343800629.1">
    <property type="nucleotide sequence ID" value="NZ_BAAADJ010000053.1"/>
</dbReference>
<proteinExistence type="predicted"/>
<dbReference type="SUPFAM" id="SSF109854">
    <property type="entry name" value="DinB/YfiT-like putative metalloenzymes"/>
    <property type="match status" value="1"/>
</dbReference>
<sequence>MDTYCKSALNQIGICVQTVVEIMRNLTEDDLLRRPTPNKYSVGELLEHLATICEADWKISNEATWEEMDEYYATLSYKTIQEIERGLFQNYESLIGNYRNLSEADLQTTTTSYWGVRYTRYEWLLEIVAHMYHHSGQLHAMMVHVLGKDPQIMLFE</sequence>
<reference evidence="3" key="1">
    <citation type="journal article" date="2019" name="Int. J. Syst. Evol. Microbiol.">
        <title>The Global Catalogue of Microorganisms (GCM) 10K type strain sequencing project: providing services to taxonomists for standard genome sequencing and annotation.</title>
        <authorList>
            <consortium name="The Broad Institute Genomics Platform"/>
            <consortium name="The Broad Institute Genome Sequencing Center for Infectious Disease"/>
            <person name="Wu L."/>
            <person name="Ma J."/>
        </authorList>
    </citation>
    <scope>NUCLEOTIDE SEQUENCE [LARGE SCALE GENOMIC DNA]</scope>
    <source>
        <strain evidence="3">JCM 9731</strain>
    </source>
</reference>
<dbReference type="InterPro" id="IPR034660">
    <property type="entry name" value="DinB/YfiT-like"/>
</dbReference>
<gene>
    <name evidence="2" type="ORF">GCM10008967_30440</name>
</gene>
<dbReference type="Proteomes" id="UP001500782">
    <property type="component" value="Unassembled WGS sequence"/>
</dbReference>
<dbReference type="Gene3D" id="1.20.120.450">
    <property type="entry name" value="dinb family like domain"/>
    <property type="match status" value="1"/>
</dbReference>